<feature type="domain" description="PA" evidence="14">
    <location>
        <begin position="389"/>
        <end position="468"/>
    </location>
</feature>
<dbReference type="PANTHER" id="PTHR43806">
    <property type="entry name" value="PEPTIDASE S8"/>
    <property type="match status" value="1"/>
</dbReference>
<feature type="domain" description="Peptidase S8/S53" evidence="13">
    <location>
        <begin position="161"/>
        <end position="585"/>
    </location>
</feature>
<organism evidence="16 17">
    <name type="scientific">Purpureocillium takamizusanense</name>
    <dbReference type="NCBI Taxonomy" id="2060973"/>
    <lineage>
        <taxon>Eukaryota</taxon>
        <taxon>Fungi</taxon>
        <taxon>Dikarya</taxon>
        <taxon>Ascomycota</taxon>
        <taxon>Pezizomycotina</taxon>
        <taxon>Sordariomycetes</taxon>
        <taxon>Hypocreomycetidae</taxon>
        <taxon>Hypocreales</taxon>
        <taxon>Ophiocordycipitaceae</taxon>
        <taxon>Purpureocillium</taxon>
    </lineage>
</organism>
<feature type="region of interest" description="Disordered" evidence="11">
    <location>
        <begin position="769"/>
        <end position="791"/>
    </location>
</feature>
<evidence type="ECO:0000256" key="10">
    <source>
        <dbReference type="RuleBase" id="RU003355"/>
    </source>
</evidence>
<dbReference type="SUPFAM" id="SSF52743">
    <property type="entry name" value="Subtilisin-like"/>
    <property type="match status" value="1"/>
</dbReference>
<comment type="similarity">
    <text evidence="1 9 10">Belongs to the peptidase S8 family.</text>
</comment>
<dbReference type="OrthoDB" id="10256524at2759"/>
<dbReference type="Gene3D" id="3.40.50.200">
    <property type="entry name" value="Peptidase S8/S53 domain"/>
    <property type="match status" value="2"/>
</dbReference>
<dbReference type="KEGG" id="ptkz:JDV02_002936"/>
<dbReference type="PROSITE" id="PS00137">
    <property type="entry name" value="SUBTILASE_HIS"/>
    <property type="match status" value="1"/>
</dbReference>
<keyword evidence="7 9" id="KW-0720">Serine protease</keyword>
<evidence type="ECO:0000256" key="2">
    <source>
        <dbReference type="ARBA" id="ARBA00022512"/>
    </source>
</evidence>
<dbReference type="InterPro" id="IPR003137">
    <property type="entry name" value="PA_domain"/>
</dbReference>
<evidence type="ECO:0000256" key="12">
    <source>
        <dbReference type="SAM" id="SignalP"/>
    </source>
</evidence>
<dbReference type="PANTHER" id="PTHR43806:SF66">
    <property type="entry name" value="SERIN ENDOPEPTIDASE"/>
    <property type="match status" value="1"/>
</dbReference>
<keyword evidence="6 9" id="KW-0378">Hydrolase</keyword>
<feature type="chain" id="PRO_5040130700" description="Minor extracellular protease vpr" evidence="12">
    <location>
        <begin position="23"/>
        <end position="905"/>
    </location>
</feature>
<evidence type="ECO:0000259" key="14">
    <source>
        <dbReference type="Pfam" id="PF02225"/>
    </source>
</evidence>
<dbReference type="SUPFAM" id="SSF52025">
    <property type="entry name" value="PA domain"/>
    <property type="match status" value="1"/>
</dbReference>
<evidence type="ECO:0000256" key="4">
    <source>
        <dbReference type="ARBA" id="ARBA00022670"/>
    </source>
</evidence>
<accession>A0A9Q8QCZ1</accession>
<dbReference type="GO" id="GO:0016020">
    <property type="term" value="C:membrane"/>
    <property type="evidence" value="ECO:0007669"/>
    <property type="project" value="InterPro"/>
</dbReference>
<feature type="active site" description="Charge relay system" evidence="8 9">
    <location>
        <position position="170"/>
    </location>
</feature>
<evidence type="ECO:0000259" key="13">
    <source>
        <dbReference type="Pfam" id="PF00082"/>
    </source>
</evidence>
<dbReference type="InterPro" id="IPR023828">
    <property type="entry name" value="Peptidase_S8_Ser-AS"/>
</dbReference>
<dbReference type="PROSITE" id="PS51892">
    <property type="entry name" value="SUBTILASE"/>
    <property type="match status" value="1"/>
</dbReference>
<evidence type="ECO:0000256" key="7">
    <source>
        <dbReference type="ARBA" id="ARBA00022825"/>
    </source>
</evidence>
<feature type="active site" description="Charge relay system" evidence="8 9">
    <location>
        <position position="550"/>
    </location>
</feature>
<dbReference type="PROSITE" id="PS00138">
    <property type="entry name" value="SUBTILASE_SER"/>
    <property type="match status" value="1"/>
</dbReference>
<dbReference type="InterPro" id="IPR015500">
    <property type="entry name" value="Peptidase_S8_subtilisin-rel"/>
</dbReference>
<sequence>MARFFLGLMALLATALSSFAVAERIPGAYIFEFIDGFDSLEFLRTFEKQCSLRMNLRYKLFNGASVQLDDLQHADEIAYRMAKSPGVKNMWPMRTYGAPGDRVDWVGTMDETSSSRQAERALLARKAGMGGGGFGNGSAVDDFSPHVMMQVDKLRAKGVTGKGVKVAIIDSGVDYKHPALGGCFGEGCLVARGADFVGDKYDGNNAPAPDDDPMDCSGHGTHVAGIIAAQPTGNLFGFTGAAPDVSLGAYRVFGCGGSTGDDVLMSALYRAYDDGSDIITMSLGSPSGWSERPWAVAVSRIVARGVACTMSAGNEGDRGLFYTGGAADGLGVASIASYENTVTPTLFHNMTYRVDGGEDHVVGFTPGAPKNWSDVSLPLWATSFNTSLTNDACNPLPNDTNTPSDLSNHIVLIRRGGCNYAVKLANARAKGARYFLLYNNVPGTADVEVSADEVKGVVAIGMVPPETGATWIELLKAGKEVVASLTDPAASLPFLVSYPNPGAGGALNDFTSWGPTWDMDVKPQYGAAGGHILSTYPVAKGSYAVLSGTSMACPLAAAVYALVGQVRGRVDPEEIENLLSANADPQLFNNGTAFSPYLAPVAQQGAGIIRAYDAAFSTTLVEPSSLAFNDTDSFIDSLNFTIINSEERGGKAITYRISNVPAVTMYVLAKDSIFPHKFPNDAVVDAPAALRFSRSSVTVLPGRSVSISVAPTPPQGVDARRLALWSGYVAINGSDGSSLSIPYQGLAGSLRGATVLDRTNGTWVARAADKDKDEPPRVANGTAFVLPRPGEKTDNSTLPMLVANLALGSRYVSVDVVQVANNDTERGSSSSNNNNTSMAIADSPTMWETRDKLKFPWNGKLSTGEYAPEGTYRFVTRALRLTGDPDDEDDFDVSTSQSISITYRQ</sequence>
<evidence type="ECO:0000256" key="11">
    <source>
        <dbReference type="SAM" id="MobiDB-lite"/>
    </source>
</evidence>
<dbReference type="PROSITE" id="PS00136">
    <property type="entry name" value="SUBTILASE_ASP"/>
    <property type="match status" value="1"/>
</dbReference>
<reference evidence="16" key="1">
    <citation type="submission" date="2021-11" db="EMBL/GenBank/DDBJ databases">
        <title>Purpureocillium_takamizusanense_genome.</title>
        <authorList>
            <person name="Nguyen N.-H."/>
        </authorList>
    </citation>
    <scope>NUCLEOTIDE SEQUENCE</scope>
    <source>
        <strain evidence="16">PT3</strain>
    </source>
</reference>
<protein>
    <recommendedName>
        <fullName evidence="18">Minor extracellular protease vpr</fullName>
    </recommendedName>
</protein>
<evidence type="ECO:0000313" key="16">
    <source>
        <dbReference type="EMBL" id="UNI16507.1"/>
    </source>
</evidence>
<dbReference type="EMBL" id="CP086355">
    <property type="protein sequence ID" value="UNI16507.1"/>
    <property type="molecule type" value="Genomic_DNA"/>
</dbReference>
<dbReference type="PRINTS" id="PR00723">
    <property type="entry name" value="SUBTILISIN"/>
</dbReference>
<keyword evidence="4 9" id="KW-0645">Protease</keyword>
<dbReference type="RefSeq" id="XP_047839988.1">
    <property type="nucleotide sequence ID" value="XM_047984016.1"/>
</dbReference>
<gene>
    <name evidence="16" type="ORF">JDV02_002936</name>
</gene>
<dbReference type="Pfam" id="PF06280">
    <property type="entry name" value="fn3_5"/>
    <property type="match status" value="1"/>
</dbReference>
<dbReference type="GeneID" id="72064896"/>
<dbReference type="Pfam" id="PF02225">
    <property type="entry name" value="PA"/>
    <property type="match status" value="1"/>
</dbReference>
<keyword evidence="3" id="KW-0964">Secreted</keyword>
<dbReference type="InterPro" id="IPR022398">
    <property type="entry name" value="Peptidase_S8_His-AS"/>
</dbReference>
<dbReference type="Proteomes" id="UP000829364">
    <property type="component" value="Chromosome 2"/>
</dbReference>
<dbReference type="InterPro" id="IPR023827">
    <property type="entry name" value="Peptidase_S8_Asp-AS"/>
</dbReference>
<name>A0A9Q8QCZ1_9HYPO</name>
<evidence type="ECO:0000256" key="9">
    <source>
        <dbReference type="PROSITE-ProRule" id="PRU01240"/>
    </source>
</evidence>
<feature type="active site" description="Charge relay system" evidence="8 9">
    <location>
        <position position="219"/>
    </location>
</feature>
<dbReference type="InterPro" id="IPR036852">
    <property type="entry name" value="Peptidase_S8/S53_dom_sf"/>
</dbReference>
<evidence type="ECO:0000256" key="6">
    <source>
        <dbReference type="ARBA" id="ARBA00022801"/>
    </source>
</evidence>
<dbReference type="Gene3D" id="3.50.30.30">
    <property type="match status" value="1"/>
</dbReference>
<keyword evidence="17" id="KW-1185">Reference proteome</keyword>
<dbReference type="GO" id="GO:0006508">
    <property type="term" value="P:proteolysis"/>
    <property type="evidence" value="ECO:0007669"/>
    <property type="project" value="UniProtKB-KW"/>
</dbReference>
<dbReference type="InterPro" id="IPR000209">
    <property type="entry name" value="Peptidase_S8/S53_dom"/>
</dbReference>
<evidence type="ECO:0000259" key="15">
    <source>
        <dbReference type="Pfam" id="PF06280"/>
    </source>
</evidence>
<dbReference type="InterPro" id="IPR046450">
    <property type="entry name" value="PA_dom_sf"/>
</dbReference>
<evidence type="ECO:0000256" key="1">
    <source>
        <dbReference type="ARBA" id="ARBA00011073"/>
    </source>
</evidence>
<evidence type="ECO:0000256" key="5">
    <source>
        <dbReference type="ARBA" id="ARBA00022729"/>
    </source>
</evidence>
<evidence type="ECO:0000313" key="17">
    <source>
        <dbReference type="Proteomes" id="UP000829364"/>
    </source>
</evidence>
<evidence type="ECO:0008006" key="18">
    <source>
        <dbReference type="Google" id="ProtNLM"/>
    </source>
</evidence>
<evidence type="ECO:0000256" key="3">
    <source>
        <dbReference type="ARBA" id="ARBA00022525"/>
    </source>
</evidence>
<keyword evidence="5 12" id="KW-0732">Signal</keyword>
<dbReference type="CDD" id="cd07489">
    <property type="entry name" value="Peptidases_S8_5"/>
    <property type="match status" value="1"/>
</dbReference>
<keyword evidence="2" id="KW-0134">Cell wall</keyword>
<evidence type="ECO:0000256" key="8">
    <source>
        <dbReference type="PIRSR" id="PIRSR615500-1"/>
    </source>
</evidence>
<proteinExistence type="inferred from homology"/>
<dbReference type="Pfam" id="PF00082">
    <property type="entry name" value="Peptidase_S8"/>
    <property type="match status" value="1"/>
</dbReference>
<feature type="domain" description="C5a peptidase/Subtilisin-like protease SBT2-like Fn3-like" evidence="15">
    <location>
        <begin position="627"/>
        <end position="743"/>
    </location>
</feature>
<dbReference type="CDD" id="cd02124">
    <property type="entry name" value="PA_PoS1_like"/>
    <property type="match status" value="1"/>
</dbReference>
<dbReference type="AlphaFoldDB" id="A0A9Q8QCZ1"/>
<dbReference type="InterPro" id="IPR010435">
    <property type="entry name" value="C5a/SBT2-like_Fn3"/>
</dbReference>
<dbReference type="InterPro" id="IPR034187">
    <property type="entry name" value="Peptidases_S8_5"/>
</dbReference>
<feature type="signal peptide" evidence="12">
    <location>
        <begin position="1"/>
        <end position="22"/>
    </location>
</feature>
<dbReference type="InterPro" id="IPR050131">
    <property type="entry name" value="Peptidase_S8_subtilisin-like"/>
</dbReference>
<dbReference type="GO" id="GO:0004252">
    <property type="term" value="F:serine-type endopeptidase activity"/>
    <property type="evidence" value="ECO:0007669"/>
    <property type="project" value="UniProtKB-UniRule"/>
</dbReference>